<gene>
    <name evidence="5" type="ORF">TDUB1175_LOCUS7136</name>
</gene>
<feature type="compositionally biased region" description="Basic and acidic residues" evidence="4">
    <location>
        <begin position="504"/>
        <end position="513"/>
    </location>
</feature>
<dbReference type="GO" id="GO:0019148">
    <property type="term" value="F:D-cysteine desulfhydrase activity"/>
    <property type="evidence" value="ECO:0007669"/>
    <property type="project" value="TreeGrafter"/>
</dbReference>
<dbReference type="PANTHER" id="PTHR43780">
    <property type="entry name" value="1-AMINOCYCLOPROPANE-1-CARBOXYLATE DEAMINASE-RELATED"/>
    <property type="match status" value="1"/>
</dbReference>
<dbReference type="Gene3D" id="3.40.50.1100">
    <property type="match status" value="1"/>
</dbReference>
<organism evidence="5">
    <name type="scientific">Pseudictyota dubia</name>
    <dbReference type="NCBI Taxonomy" id="2749911"/>
    <lineage>
        <taxon>Eukaryota</taxon>
        <taxon>Sar</taxon>
        <taxon>Stramenopiles</taxon>
        <taxon>Ochrophyta</taxon>
        <taxon>Bacillariophyta</taxon>
        <taxon>Mediophyceae</taxon>
        <taxon>Biddulphiophycidae</taxon>
        <taxon>Eupodiscales</taxon>
        <taxon>Odontellaceae</taxon>
        <taxon>Pseudictyota</taxon>
    </lineage>
</organism>
<evidence type="ECO:0000256" key="4">
    <source>
        <dbReference type="SAM" id="MobiDB-lite"/>
    </source>
</evidence>
<feature type="region of interest" description="Disordered" evidence="4">
    <location>
        <begin position="486"/>
        <end position="513"/>
    </location>
</feature>
<evidence type="ECO:0000256" key="2">
    <source>
        <dbReference type="ARBA" id="ARBA00008639"/>
    </source>
</evidence>
<sequence>MIEAIVPAAKVAAKAAAGIGATVPSGIVGLMRRVHRSVGFAPPTATMIAEERPATECALFRHLPQLSERIAWRSLGAARTPVHTCLIQRPDGEGGENPLKFTVKREDLISPLYGGNKVRTLQHQLATCESRREGGERAFRQLVSIGTGGSNQIVATVVHARGLGWVGAHHGEGDETKDSPPQINVSWFDKDEPDLDNTLNMLSVLSFPSRGWTYNWGEPFKPARFVKALVNAIRQEEIVPMMPGGNCPAGVLGQVGGVLELAEQITAGECADPQRIYVPIGSACTISGLIIGTVLARRLGMDALSHPEFSIIGCHVHEGLALFDEKLGFHTNPLFGFVPLTITHTVKATCAALRGFGGPDLEADALKFLKTNVSIVGDQDNVGIYGAHSDKTRAAANLYDTAGRVEDLEGREAPPLWLCGHFAAKAFAPLLNDLEHAVKPGSGRYPSSPFMLWMTKSAVQPRGGSDEWESMMQQNDTIKRWANEGKAESTLRRGRVSTTDGSSEDYRDIMTKI</sequence>
<proteinExistence type="inferred from homology"/>
<reference evidence="5" key="1">
    <citation type="submission" date="2021-01" db="EMBL/GenBank/DDBJ databases">
        <authorList>
            <person name="Corre E."/>
            <person name="Pelletier E."/>
            <person name="Niang G."/>
            <person name="Scheremetjew M."/>
            <person name="Finn R."/>
            <person name="Kale V."/>
            <person name="Holt S."/>
            <person name="Cochrane G."/>
            <person name="Meng A."/>
            <person name="Brown T."/>
            <person name="Cohen L."/>
        </authorList>
    </citation>
    <scope>NUCLEOTIDE SEQUENCE</scope>
    <source>
        <strain evidence="5">CCMP147</strain>
    </source>
</reference>
<protein>
    <recommendedName>
        <fullName evidence="6">Tryptophan synthase beta chain-like PALP domain-containing protein</fullName>
    </recommendedName>
</protein>
<evidence type="ECO:0008006" key="6">
    <source>
        <dbReference type="Google" id="ProtNLM"/>
    </source>
</evidence>
<keyword evidence="3" id="KW-0663">Pyridoxal phosphate</keyword>
<dbReference type="InterPro" id="IPR036052">
    <property type="entry name" value="TrpB-like_PALP_sf"/>
</dbReference>
<evidence type="ECO:0000256" key="1">
    <source>
        <dbReference type="ARBA" id="ARBA00001933"/>
    </source>
</evidence>
<comment type="similarity">
    <text evidence="2">Belongs to the ACC deaminase/D-cysteine desulfhydrase family.</text>
</comment>
<evidence type="ECO:0000313" key="5">
    <source>
        <dbReference type="EMBL" id="CAD8304882.1"/>
    </source>
</evidence>
<dbReference type="InterPro" id="IPR027278">
    <property type="entry name" value="ACCD_DCysDesulf"/>
</dbReference>
<name>A0A7R9VTV7_9STRA</name>
<dbReference type="SUPFAM" id="SSF53686">
    <property type="entry name" value="Tryptophan synthase beta subunit-like PLP-dependent enzymes"/>
    <property type="match status" value="1"/>
</dbReference>
<dbReference type="EMBL" id="HBED01014358">
    <property type="protein sequence ID" value="CAD8304882.1"/>
    <property type="molecule type" value="Transcribed_RNA"/>
</dbReference>
<accession>A0A7R9VTV7</accession>
<dbReference type="PANTHER" id="PTHR43780:SF7">
    <property type="entry name" value="D-CYSTEINE DESULFHYDRASE 2, MITOCHONDRIAL"/>
    <property type="match status" value="1"/>
</dbReference>
<comment type="cofactor">
    <cofactor evidence="1">
        <name>pyridoxal 5'-phosphate</name>
        <dbReference type="ChEBI" id="CHEBI:597326"/>
    </cofactor>
</comment>
<dbReference type="AlphaFoldDB" id="A0A7R9VTV7"/>
<evidence type="ECO:0000256" key="3">
    <source>
        <dbReference type="ARBA" id="ARBA00022898"/>
    </source>
</evidence>